<dbReference type="Gene3D" id="3.20.20.70">
    <property type="entry name" value="Aldolase class I"/>
    <property type="match status" value="1"/>
</dbReference>
<keyword evidence="3 8" id="KW-0479">Metal-binding</keyword>
<feature type="binding site" evidence="8">
    <location>
        <position position="71"/>
    </location>
    <ligand>
        <name>S-adenosyl-L-methionine</name>
        <dbReference type="ChEBI" id="CHEBI:59789"/>
    </ligand>
</feature>
<feature type="binding site" evidence="8">
    <location>
        <position position="27"/>
    </location>
    <ligand>
        <name>substrate</name>
    </ligand>
</feature>
<evidence type="ECO:0000259" key="9">
    <source>
        <dbReference type="PROSITE" id="PS51918"/>
    </source>
</evidence>
<dbReference type="SFLD" id="SFLDS00029">
    <property type="entry name" value="Radical_SAM"/>
    <property type="match status" value="1"/>
</dbReference>
<dbReference type="GO" id="GO:0016840">
    <property type="term" value="F:carbon-nitrogen lyase activity"/>
    <property type="evidence" value="ECO:0007669"/>
    <property type="project" value="UniProtKB-UniRule"/>
</dbReference>
<dbReference type="GO" id="GO:0051539">
    <property type="term" value="F:4 iron, 4 sulfur cluster binding"/>
    <property type="evidence" value="ECO:0007669"/>
    <property type="project" value="UniProtKB-UniRule"/>
</dbReference>
<keyword evidence="5 8" id="KW-0408">Iron</keyword>
<dbReference type="KEGG" id="step:IC006_1345"/>
<keyword evidence="1 8" id="KW-0004">4Fe-4S</keyword>
<dbReference type="UniPathway" id="UPA00391"/>
<dbReference type="InterPro" id="IPR024924">
    <property type="entry name" value="7-CO-7-deazaguanine_synth-like"/>
</dbReference>
<dbReference type="AlphaFoldDB" id="A0A510E2S6"/>
<comment type="catalytic activity">
    <reaction evidence="8">
        <text>6-carboxy-5,6,7,8-tetrahydropterin + H(+) = 7-carboxy-7-carbaguanine + NH4(+)</text>
        <dbReference type="Rhea" id="RHEA:27974"/>
        <dbReference type="ChEBI" id="CHEBI:15378"/>
        <dbReference type="ChEBI" id="CHEBI:28938"/>
        <dbReference type="ChEBI" id="CHEBI:61032"/>
        <dbReference type="ChEBI" id="CHEBI:61036"/>
        <dbReference type="EC" id="4.3.99.3"/>
    </reaction>
</comment>
<name>A0A510E2S6_9CREN</name>
<comment type="cofactor">
    <cofactor evidence="8">
        <name>[4Fe-4S] cluster</name>
        <dbReference type="ChEBI" id="CHEBI:49883"/>
    </cofactor>
    <text evidence="8">Binds 1 [4Fe-4S] cluster. The cluster is coordinated with 3 cysteines and an exchangeable S-adenosyl-L-methionine.</text>
</comment>
<evidence type="ECO:0000256" key="5">
    <source>
        <dbReference type="ARBA" id="ARBA00023004"/>
    </source>
</evidence>
<evidence type="ECO:0000313" key="13">
    <source>
        <dbReference type="Proteomes" id="UP000325030"/>
    </source>
</evidence>
<dbReference type="InterPro" id="IPR058240">
    <property type="entry name" value="rSAM_sf"/>
</dbReference>
<feature type="binding site" evidence="8">
    <location>
        <position position="35"/>
    </location>
    <ligand>
        <name>[4Fe-4S] cluster</name>
        <dbReference type="ChEBI" id="CHEBI:49883"/>
        <note>4Fe-4S-S-AdoMet</note>
    </ligand>
</feature>
<dbReference type="RefSeq" id="WP_054845679.1">
    <property type="nucleotide sequence ID" value="NZ_AP018929.1"/>
</dbReference>
<feature type="binding site" evidence="8">
    <location>
        <position position="40"/>
    </location>
    <ligand>
        <name>Mg(2+)</name>
        <dbReference type="ChEBI" id="CHEBI:18420"/>
    </ligand>
</feature>
<evidence type="ECO:0000313" key="10">
    <source>
        <dbReference type="EMBL" id="BBG24044.1"/>
    </source>
</evidence>
<evidence type="ECO:0000313" key="11">
    <source>
        <dbReference type="EMBL" id="BBG26799.1"/>
    </source>
</evidence>
<evidence type="ECO:0000256" key="8">
    <source>
        <dbReference type="HAMAP-Rule" id="MF_00917"/>
    </source>
</evidence>
<dbReference type="OrthoDB" id="371936at2157"/>
<dbReference type="SUPFAM" id="SSF102114">
    <property type="entry name" value="Radical SAM enzymes"/>
    <property type="match status" value="1"/>
</dbReference>
<dbReference type="EC" id="4.3.99.3" evidence="8"/>
<comment type="subunit">
    <text evidence="8">Homodimer.</text>
</comment>
<dbReference type="Proteomes" id="UP000322983">
    <property type="component" value="Chromosome"/>
</dbReference>
<reference evidence="11 12" key="2">
    <citation type="journal article" date="2020" name="Int. J. Syst. Evol. Microbiol.">
        <title>Sulfuracidifex tepidarius gen. nov., sp. nov. and transfer of Sulfolobus metallicus Huber and Stetter 1992 to the genus Sulfuracidifex as Sulfuracidifex metallicus comb. nov.</title>
        <authorList>
            <person name="Itoh T."/>
            <person name="Miura T."/>
            <person name="Sakai H.D."/>
            <person name="Kato S."/>
            <person name="Ohkuma M."/>
            <person name="Takashina T."/>
        </authorList>
    </citation>
    <scope>NUCLEOTIDE SEQUENCE</scope>
    <source>
        <strain evidence="10 12">IC-006</strain>
        <strain evidence="11">IC-007</strain>
    </source>
</reference>
<comment type="pathway">
    <text evidence="8">Purine metabolism; 7-cyano-7-deazaguanine biosynthesis.</text>
</comment>
<dbReference type="PIRSF" id="PIRSF000370">
    <property type="entry name" value="QueE"/>
    <property type="match status" value="1"/>
</dbReference>
<accession>A0A510E2S6</accession>
<dbReference type="PANTHER" id="PTHR42836:SF1">
    <property type="entry name" value="7-CARBOXY-7-DEAZAGUANINE SYNTHASE"/>
    <property type="match status" value="1"/>
</dbReference>
<keyword evidence="7 8" id="KW-0456">Lyase</keyword>
<evidence type="ECO:0000256" key="4">
    <source>
        <dbReference type="ARBA" id="ARBA00022842"/>
    </source>
</evidence>
<dbReference type="EMBL" id="AP018930">
    <property type="protein sequence ID" value="BBG26799.1"/>
    <property type="molecule type" value="Genomic_DNA"/>
</dbReference>
<evidence type="ECO:0000256" key="3">
    <source>
        <dbReference type="ARBA" id="ARBA00022723"/>
    </source>
</evidence>
<feature type="binding site" evidence="8">
    <location>
        <begin position="37"/>
        <end position="39"/>
    </location>
    <ligand>
        <name>S-adenosyl-L-methionine</name>
        <dbReference type="ChEBI" id="CHEBI:59789"/>
    </ligand>
</feature>
<keyword evidence="12" id="KW-1185">Reference proteome</keyword>
<dbReference type="HAMAP" id="MF_00917">
    <property type="entry name" value="QueE"/>
    <property type="match status" value="1"/>
</dbReference>
<feature type="binding site" evidence="8">
    <location>
        <begin position="116"/>
        <end position="118"/>
    </location>
    <ligand>
        <name>S-adenosyl-L-methionine</name>
        <dbReference type="ChEBI" id="CHEBI:59789"/>
    </ligand>
</feature>
<protein>
    <recommendedName>
        <fullName evidence="8">7-carboxy-7-deazaguanine synthase</fullName>
        <shortName evidence="8">CDG synthase</shortName>
        <ecNumber evidence="8">4.3.99.3</ecNumber>
    </recommendedName>
    <alternativeName>
        <fullName evidence="8">Archaeosine biosynthesis protein QueE</fullName>
    </alternativeName>
</protein>
<dbReference type="CDD" id="cd01335">
    <property type="entry name" value="Radical_SAM"/>
    <property type="match status" value="1"/>
</dbReference>
<keyword evidence="6 8" id="KW-0411">Iron-sulfur</keyword>
<feature type="domain" description="Radical SAM core" evidence="9">
    <location>
        <begin position="18"/>
        <end position="206"/>
    </location>
</feature>
<dbReference type="Proteomes" id="UP000325030">
    <property type="component" value="Chromosome"/>
</dbReference>
<dbReference type="PANTHER" id="PTHR42836">
    <property type="entry name" value="7-CARBOXY-7-DEAZAGUANINE SYNTHASE"/>
    <property type="match status" value="1"/>
</dbReference>
<dbReference type="EMBL" id="AP018929">
    <property type="protein sequence ID" value="BBG24044.1"/>
    <property type="molecule type" value="Genomic_DNA"/>
</dbReference>
<accession>A0A510DV46</accession>
<comment type="function">
    <text evidence="8">Catalyzes the complex heterocyclic radical-mediated conversion of 6-carboxy-5,6,7,8-tetrahydropterin (CPH4) to 7-carboxy-7-deazaguanine (CDG), a step common to the biosynthetic pathways of all 7-deazapurine-containing compounds.</text>
</comment>
<dbReference type="GO" id="GO:0000287">
    <property type="term" value="F:magnesium ion binding"/>
    <property type="evidence" value="ECO:0007669"/>
    <property type="project" value="UniProtKB-UniRule"/>
</dbReference>
<evidence type="ECO:0000256" key="2">
    <source>
        <dbReference type="ARBA" id="ARBA00022691"/>
    </source>
</evidence>
<feature type="binding site" evidence="8">
    <location>
        <position position="31"/>
    </location>
    <ligand>
        <name>[4Fe-4S] cluster</name>
        <dbReference type="ChEBI" id="CHEBI:49883"/>
        <note>4Fe-4S-S-AdoMet</note>
    </ligand>
</feature>
<dbReference type="InterPro" id="IPR013785">
    <property type="entry name" value="Aldolase_TIM"/>
</dbReference>
<evidence type="ECO:0000256" key="7">
    <source>
        <dbReference type="ARBA" id="ARBA00023239"/>
    </source>
</evidence>
<organism evidence="11 13">
    <name type="scientific">Sulfuracidifex tepidarius</name>
    <dbReference type="NCBI Taxonomy" id="1294262"/>
    <lineage>
        <taxon>Archaea</taxon>
        <taxon>Thermoproteota</taxon>
        <taxon>Thermoprotei</taxon>
        <taxon>Sulfolobales</taxon>
        <taxon>Sulfolobaceae</taxon>
        <taxon>Sulfuracidifex</taxon>
    </lineage>
</organism>
<keyword evidence="4 8" id="KW-0460">Magnesium</keyword>
<sequence>MDYWIIEIFTSIQGEGEIIGTPSNFIRLARCNLRCLWCDTTYSWEKGIKMGVDEIVSHIRNEIRMTTITGGEPLLQNLIPLASRLKAEGQRIAVETNGTIKPSDELRKTVDVFSVSPKLRNSGHRINYGEMDWATYFKFVILNKEDLKEVKDFVEEHGIDPGKVIVQPDGRREDYIESLRQLSSDVMDLGLPFRVLPQLHRIISVR</sequence>
<dbReference type="PROSITE" id="PS51918">
    <property type="entry name" value="RADICAL_SAM"/>
    <property type="match status" value="1"/>
</dbReference>
<feature type="binding site" evidence="8">
    <location>
        <position position="69"/>
    </location>
    <ligand>
        <name>substrate</name>
    </ligand>
</feature>
<keyword evidence="2 8" id="KW-0949">S-adenosyl-L-methionine</keyword>
<proteinExistence type="inferred from homology"/>
<evidence type="ECO:0000256" key="1">
    <source>
        <dbReference type="ARBA" id="ARBA00022485"/>
    </source>
</evidence>
<reference evidence="13" key="1">
    <citation type="submission" date="2018-09" db="EMBL/GenBank/DDBJ databases">
        <title>Complete Genome Sequencing of Sulfolobus sp. JCM 16834.</title>
        <authorList>
            <person name="Kato S."/>
            <person name="Itoh T."/>
            <person name="Ohkuma M."/>
        </authorList>
    </citation>
    <scope>NUCLEOTIDE SEQUENCE [LARGE SCALE GENOMIC DNA]</scope>
    <source>
        <strain evidence="13">IC-007</strain>
    </source>
</reference>
<gene>
    <name evidence="8" type="primary">queE</name>
    <name evidence="10" type="ORF">IC006_1345</name>
    <name evidence="11" type="ORF">IC007_1320</name>
</gene>
<comment type="caution">
    <text evidence="8">Lacks conserved residue(s) required for the propagation of feature annotation.</text>
</comment>
<evidence type="ECO:0000256" key="6">
    <source>
        <dbReference type="ARBA" id="ARBA00023014"/>
    </source>
</evidence>
<evidence type="ECO:0000313" key="12">
    <source>
        <dbReference type="Proteomes" id="UP000322983"/>
    </source>
</evidence>
<comment type="similarity">
    <text evidence="8">Belongs to the radical SAM superfamily. 7-carboxy-7-deazaguanine synthase family.</text>
</comment>
<dbReference type="STRING" id="1294262.GCA_001316085_01319"/>
<feature type="binding site" evidence="8">
    <location>
        <begin position="12"/>
        <end position="14"/>
    </location>
    <ligand>
        <name>substrate</name>
    </ligand>
</feature>
<dbReference type="GO" id="GO:1904047">
    <property type="term" value="F:S-adenosyl-L-methionine binding"/>
    <property type="evidence" value="ECO:0007669"/>
    <property type="project" value="UniProtKB-UniRule"/>
</dbReference>
<comment type="cofactor">
    <cofactor evidence="8">
        <name>Mg(2+)</name>
        <dbReference type="ChEBI" id="CHEBI:18420"/>
    </cofactor>
</comment>
<dbReference type="Pfam" id="PF04055">
    <property type="entry name" value="Radical_SAM"/>
    <property type="match status" value="1"/>
</dbReference>
<feature type="binding site" evidence="8">
    <location>
        <position position="38"/>
    </location>
    <ligand>
        <name>[4Fe-4S] cluster</name>
        <dbReference type="ChEBI" id="CHEBI:49883"/>
        <note>4Fe-4S-S-AdoMet</note>
    </ligand>
</feature>
<comment type="cofactor">
    <cofactor evidence="8">
        <name>S-adenosyl-L-methionine</name>
        <dbReference type="ChEBI" id="CHEBI:59789"/>
    </cofactor>
    <text evidence="8">Binds 1 S-adenosyl-L-methionine per subunit.</text>
</comment>
<dbReference type="GeneID" id="41717663"/>
<dbReference type="InterPro" id="IPR007197">
    <property type="entry name" value="rSAM"/>
</dbReference>